<feature type="transmembrane region" description="Helical" evidence="1">
    <location>
        <begin position="155"/>
        <end position="178"/>
    </location>
</feature>
<dbReference type="AlphaFoldDB" id="A0A9W8UWB4"/>
<feature type="transmembrane region" description="Helical" evidence="1">
    <location>
        <begin position="125"/>
        <end position="143"/>
    </location>
</feature>
<evidence type="ECO:0000256" key="1">
    <source>
        <dbReference type="SAM" id="Phobius"/>
    </source>
</evidence>
<protein>
    <submittedName>
        <fullName evidence="2">Uncharacterized protein</fullName>
    </submittedName>
</protein>
<name>A0A9W8UWB4_9HYPO</name>
<feature type="transmembrane region" description="Helical" evidence="1">
    <location>
        <begin position="62"/>
        <end position="80"/>
    </location>
</feature>
<evidence type="ECO:0000313" key="3">
    <source>
        <dbReference type="Proteomes" id="UP001152087"/>
    </source>
</evidence>
<sequence length="422" mass="48075">MPSKSFLALNLLPLFDNEDVTFNFPCKIPAGEKLNMLSVRRGERLIAFKDELLRDPESRGPYQWLLISLYVISAAAVLADGKFEQDPSFKLRTSYTGLSGLDQYLTFLAVIFMPGLRGWNPSFRMFQVYFLGLIAQPICIWTVESFRKRNALTLLSVPALWFILFQSTGIGFFMPLYYAAYTNISDTEPYWWPLRRAVKPLMGYLTAVPIQYAKVLLSASLIGYFLPTVLMFIPWSDSEAAQIWRTFWQPSPVYVPLLTMVFGALYRWYRPLSAKEKRSPCAKDEPADLALLNQLYIVIGVLGVLVHWYVLLSLVNHDTLSFTRVSLPNYSMSPMPLDQAFLGIFSVGFRGFFSASYVWCVCTTWDLRRVGRAEVDLAKASLVILVAHLALGPGAAMSAVWYWREDKMAVCFFPAARKEHKE</sequence>
<feature type="transmembrane region" description="Helical" evidence="1">
    <location>
        <begin position="101"/>
        <end position="119"/>
    </location>
</feature>
<comment type="caution">
    <text evidence="2">The sequence shown here is derived from an EMBL/GenBank/DDBJ whole genome shotgun (WGS) entry which is preliminary data.</text>
</comment>
<accession>A0A9W8UWB4</accession>
<evidence type="ECO:0000313" key="2">
    <source>
        <dbReference type="EMBL" id="KAJ4178789.1"/>
    </source>
</evidence>
<feature type="transmembrane region" description="Helical" evidence="1">
    <location>
        <begin position="382"/>
        <end position="403"/>
    </location>
</feature>
<feature type="transmembrane region" description="Helical" evidence="1">
    <location>
        <begin position="253"/>
        <end position="269"/>
    </location>
</feature>
<reference evidence="2" key="1">
    <citation type="submission" date="2022-09" db="EMBL/GenBank/DDBJ databases">
        <title>Fusarium specimens isolated from Avocado Roots.</title>
        <authorList>
            <person name="Stajich J."/>
            <person name="Roper C."/>
            <person name="Heimlech-Rivalta G."/>
        </authorList>
    </citation>
    <scope>NUCLEOTIDE SEQUENCE</scope>
    <source>
        <strain evidence="2">A02</strain>
    </source>
</reference>
<keyword evidence="1" id="KW-0472">Membrane</keyword>
<organism evidence="2 3">
    <name type="scientific">Fusarium falciforme</name>
    <dbReference type="NCBI Taxonomy" id="195108"/>
    <lineage>
        <taxon>Eukaryota</taxon>
        <taxon>Fungi</taxon>
        <taxon>Dikarya</taxon>
        <taxon>Ascomycota</taxon>
        <taxon>Pezizomycotina</taxon>
        <taxon>Sordariomycetes</taxon>
        <taxon>Hypocreomycetidae</taxon>
        <taxon>Hypocreales</taxon>
        <taxon>Nectriaceae</taxon>
        <taxon>Fusarium</taxon>
        <taxon>Fusarium solani species complex</taxon>
    </lineage>
</organism>
<keyword evidence="1" id="KW-1133">Transmembrane helix</keyword>
<keyword evidence="3" id="KW-1185">Reference proteome</keyword>
<dbReference type="EMBL" id="JAOQAV010000067">
    <property type="protein sequence ID" value="KAJ4178789.1"/>
    <property type="molecule type" value="Genomic_DNA"/>
</dbReference>
<proteinExistence type="predicted"/>
<feature type="transmembrane region" description="Helical" evidence="1">
    <location>
        <begin position="290"/>
        <end position="310"/>
    </location>
</feature>
<keyword evidence="1" id="KW-0812">Transmembrane</keyword>
<gene>
    <name evidence="2" type="ORF">NW755_012904</name>
</gene>
<feature type="transmembrane region" description="Helical" evidence="1">
    <location>
        <begin position="215"/>
        <end position="233"/>
    </location>
</feature>
<dbReference type="Proteomes" id="UP001152087">
    <property type="component" value="Unassembled WGS sequence"/>
</dbReference>
<feature type="transmembrane region" description="Helical" evidence="1">
    <location>
        <begin position="340"/>
        <end position="361"/>
    </location>
</feature>